<evidence type="ECO:0000256" key="1">
    <source>
        <dbReference type="SAM" id="SignalP"/>
    </source>
</evidence>
<comment type="caution">
    <text evidence="2">The sequence shown here is derived from an EMBL/GenBank/DDBJ whole genome shotgun (WGS) entry which is preliminary data.</text>
</comment>
<feature type="chain" id="PRO_5040399838" evidence="1">
    <location>
        <begin position="31"/>
        <end position="151"/>
    </location>
</feature>
<proteinExistence type="predicted"/>
<evidence type="ECO:0000313" key="3">
    <source>
        <dbReference type="Proteomes" id="UP000827284"/>
    </source>
</evidence>
<protein>
    <submittedName>
        <fullName evidence="2">Uncharacterized protein</fullName>
    </submittedName>
</protein>
<dbReference type="OrthoDB" id="2442852at2759"/>
<keyword evidence="3" id="KW-1185">Reference proteome</keyword>
<evidence type="ECO:0000313" key="2">
    <source>
        <dbReference type="EMBL" id="GJJ69528.1"/>
    </source>
</evidence>
<accession>A0A9P3H3Q5</accession>
<dbReference type="Proteomes" id="UP000827284">
    <property type="component" value="Unassembled WGS sequence"/>
</dbReference>
<keyword evidence="1" id="KW-0732">Signal</keyword>
<feature type="signal peptide" evidence="1">
    <location>
        <begin position="1"/>
        <end position="30"/>
    </location>
</feature>
<gene>
    <name evidence="2" type="ORF">EMPS_01874</name>
</gene>
<reference evidence="2" key="2">
    <citation type="journal article" date="2022" name="Microbiol. Resour. Announc.">
        <title>Whole-Genome Sequence of Entomortierella parvispora E1425, a Mucoromycotan Fungus Associated with Burkholderiaceae-Related Endosymbiotic Bacteria.</title>
        <authorList>
            <person name="Herlambang A."/>
            <person name="Guo Y."/>
            <person name="Takashima Y."/>
            <person name="Narisawa K."/>
            <person name="Ohta H."/>
            <person name="Nishizawa T."/>
        </authorList>
    </citation>
    <scope>NUCLEOTIDE SEQUENCE</scope>
    <source>
        <strain evidence="2">E1425</strain>
    </source>
</reference>
<name>A0A9P3H3Q5_9FUNG</name>
<dbReference type="EMBL" id="BQFW01000002">
    <property type="protein sequence ID" value="GJJ69528.1"/>
    <property type="molecule type" value="Genomic_DNA"/>
</dbReference>
<dbReference type="AlphaFoldDB" id="A0A9P3H3Q5"/>
<sequence length="151" mass="15724">MRSTFSFSTATLIATLFMICALLQTSVVSAQQQICQGCLNDATHAVPSCGGLDLTKKADSFSQYPKNYQQCLCNLGFKGESVFDGCKGQCPGLDLSSVVSVYQSMYAMYCNGTAMANMGPSTSAASSLAPYSTSLVGFSGLVAVGAMLATL</sequence>
<reference evidence="2" key="1">
    <citation type="submission" date="2021-11" db="EMBL/GenBank/DDBJ databases">
        <authorList>
            <person name="Herlambang A."/>
            <person name="Guo Y."/>
            <person name="Takashima Y."/>
            <person name="Nishizawa T."/>
        </authorList>
    </citation>
    <scope>NUCLEOTIDE SEQUENCE</scope>
    <source>
        <strain evidence="2">E1425</strain>
    </source>
</reference>
<organism evidence="2 3">
    <name type="scientific">Entomortierella parvispora</name>
    <dbReference type="NCBI Taxonomy" id="205924"/>
    <lineage>
        <taxon>Eukaryota</taxon>
        <taxon>Fungi</taxon>
        <taxon>Fungi incertae sedis</taxon>
        <taxon>Mucoromycota</taxon>
        <taxon>Mortierellomycotina</taxon>
        <taxon>Mortierellomycetes</taxon>
        <taxon>Mortierellales</taxon>
        <taxon>Mortierellaceae</taxon>
        <taxon>Entomortierella</taxon>
    </lineage>
</organism>